<dbReference type="Pfam" id="PF14099">
    <property type="entry name" value="Polysacc_lyase"/>
    <property type="match status" value="1"/>
</dbReference>
<evidence type="ECO:0000313" key="1">
    <source>
        <dbReference type="EMBL" id="SFI46476.1"/>
    </source>
</evidence>
<keyword evidence="1" id="KW-0430">Lectin</keyword>
<dbReference type="Gene3D" id="2.60.120.200">
    <property type="match status" value="1"/>
</dbReference>
<evidence type="ECO:0000313" key="2">
    <source>
        <dbReference type="Proteomes" id="UP000199518"/>
    </source>
</evidence>
<name>A0A1I3IEX3_9PLAN</name>
<dbReference type="SUPFAM" id="SSF49899">
    <property type="entry name" value="Concanavalin A-like lectins/glucanases"/>
    <property type="match status" value="1"/>
</dbReference>
<dbReference type="InterPro" id="IPR025975">
    <property type="entry name" value="Polysacc_lyase"/>
</dbReference>
<dbReference type="Proteomes" id="UP000199518">
    <property type="component" value="Unassembled WGS sequence"/>
</dbReference>
<gene>
    <name evidence="1" type="ORF">SAMN05421753_10993</name>
</gene>
<reference evidence="2" key="1">
    <citation type="submission" date="2016-10" db="EMBL/GenBank/DDBJ databases">
        <authorList>
            <person name="Varghese N."/>
            <person name="Submissions S."/>
        </authorList>
    </citation>
    <scope>NUCLEOTIDE SEQUENCE [LARGE SCALE GENOMIC DNA]</scope>
    <source>
        <strain evidence="2">DSM 26348</strain>
    </source>
</reference>
<dbReference type="AlphaFoldDB" id="A0A1I3IEX3"/>
<dbReference type="EMBL" id="FOQD01000009">
    <property type="protein sequence ID" value="SFI46476.1"/>
    <property type="molecule type" value="Genomic_DNA"/>
</dbReference>
<proteinExistence type="predicted"/>
<dbReference type="InterPro" id="IPR013320">
    <property type="entry name" value="ConA-like_dom_sf"/>
</dbReference>
<accession>A0A1I3IEX3</accession>
<organism evidence="1 2">
    <name type="scientific">Planctomicrobium piriforme</name>
    <dbReference type="NCBI Taxonomy" id="1576369"/>
    <lineage>
        <taxon>Bacteria</taxon>
        <taxon>Pseudomonadati</taxon>
        <taxon>Planctomycetota</taxon>
        <taxon>Planctomycetia</taxon>
        <taxon>Planctomycetales</taxon>
        <taxon>Planctomycetaceae</taxon>
        <taxon>Planctomicrobium</taxon>
    </lineage>
</organism>
<protein>
    <submittedName>
        <fullName evidence="1">Concanavalin A-like lectin/glucanases superfamily protein</fullName>
    </submittedName>
</protein>
<sequence length="332" mass="37381">MQPCRSGILPKRSIISKQIRPLTHLQRHTVFSESAFNSGHSITQGHHMLPSNWSFTRKVQLAAAVIGMLGVCMLSGLLKTTRQPMDFSDPGKFLVRTRDQDGKEIVLERVNSFADDFETVISRKIEGWHQEMKLSSGSKPGAPANNLQTTTEQVHTGMFSLKTQTSQDAHDLQKAALLRELFFFPPHSDFWFSAWYYIPGQSDIENLFLFDLEATANDGLGRRLMLTGSNGRYLMLEGKQSTGPQYAQTTSPVPFPRDQWVHLKLHLHLSTGAEGRVELWQDGMLILDKQGPNIPPDTFYDRIEVGQTANSTHQALTVYVDDVRVSDKPIDD</sequence>
<keyword evidence="2" id="KW-1185">Reference proteome</keyword>
<dbReference type="GO" id="GO:0030246">
    <property type="term" value="F:carbohydrate binding"/>
    <property type="evidence" value="ECO:0007669"/>
    <property type="project" value="UniProtKB-KW"/>
</dbReference>
<dbReference type="STRING" id="1576369.SAMN05421753_10993"/>
<dbReference type="OrthoDB" id="5855525at2"/>